<dbReference type="GO" id="GO:0008270">
    <property type="term" value="F:zinc ion binding"/>
    <property type="evidence" value="ECO:0007669"/>
    <property type="project" value="UniProtKB-KW"/>
</dbReference>
<protein>
    <recommendedName>
        <fullName evidence="4">CHHC U11-48K-type domain-containing protein</fullName>
    </recommendedName>
</protein>
<keyword evidence="2" id="KW-0863">Zinc-finger</keyword>
<evidence type="ECO:0000259" key="4">
    <source>
        <dbReference type="PROSITE" id="PS51800"/>
    </source>
</evidence>
<comment type="caution">
    <text evidence="5">The sequence shown here is derived from an EMBL/GenBank/DDBJ whole genome shotgun (WGS) entry which is preliminary data.</text>
</comment>
<keyword evidence="1" id="KW-0479">Metal-binding</keyword>
<gene>
    <name evidence="5" type="ORF">R5R35_012618</name>
</gene>
<dbReference type="Proteomes" id="UP001378592">
    <property type="component" value="Unassembled WGS sequence"/>
</dbReference>
<dbReference type="InterPro" id="IPR051591">
    <property type="entry name" value="UPF0224_FAM112_RNA_Proc"/>
</dbReference>
<name>A0AAN9VBQ1_9ORTH</name>
<feature type="domain" description="CHHC U11-48K-type" evidence="4">
    <location>
        <begin position="14"/>
        <end position="41"/>
    </location>
</feature>
<dbReference type="PANTHER" id="PTHR21402">
    <property type="entry name" value="GAMETOCYTE SPECIFIC FACTOR 1-RELATED"/>
    <property type="match status" value="1"/>
</dbReference>
<dbReference type="InterPro" id="IPR022776">
    <property type="entry name" value="TRM13/UPF0224_CHHC_Znf_dom"/>
</dbReference>
<dbReference type="SUPFAM" id="SSF57667">
    <property type="entry name" value="beta-beta-alpha zinc fingers"/>
    <property type="match status" value="2"/>
</dbReference>
<feature type="domain" description="CHHC U11-48K-type" evidence="4">
    <location>
        <begin position="46"/>
        <end position="73"/>
    </location>
</feature>
<proteinExistence type="predicted"/>
<reference evidence="5 6" key="1">
    <citation type="submission" date="2024-03" db="EMBL/GenBank/DDBJ databases">
        <title>The genome assembly and annotation of the cricket Gryllus longicercus Weissman &amp; Gray.</title>
        <authorList>
            <person name="Szrajer S."/>
            <person name="Gray D."/>
            <person name="Ylla G."/>
        </authorList>
    </citation>
    <scope>NUCLEOTIDE SEQUENCE [LARGE SCALE GENOMIC DNA]</scope>
    <source>
        <strain evidence="5">DAG 2021-001</strain>
        <tissue evidence="5">Whole body minus gut</tissue>
    </source>
</reference>
<dbReference type="InterPro" id="IPR036236">
    <property type="entry name" value="Znf_C2H2_sf"/>
</dbReference>
<organism evidence="5 6">
    <name type="scientific">Gryllus longicercus</name>
    <dbReference type="NCBI Taxonomy" id="2509291"/>
    <lineage>
        <taxon>Eukaryota</taxon>
        <taxon>Metazoa</taxon>
        <taxon>Ecdysozoa</taxon>
        <taxon>Arthropoda</taxon>
        <taxon>Hexapoda</taxon>
        <taxon>Insecta</taxon>
        <taxon>Pterygota</taxon>
        <taxon>Neoptera</taxon>
        <taxon>Polyneoptera</taxon>
        <taxon>Orthoptera</taxon>
        <taxon>Ensifera</taxon>
        <taxon>Gryllidea</taxon>
        <taxon>Grylloidea</taxon>
        <taxon>Gryllidae</taxon>
        <taxon>Gryllinae</taxon>
        <taxon>Gryllus</taxon>
    </lineage>
</organism>
<evidence type="ECO:0000313" key="6">
    <source>
        <dbReference type="Proteomes" id="UP001378592"/>
    </source>
</evidence>
<evidence type="ECO:0000256" key="1">
    <source>
        <dbReference type="ARBA" id="ARBA00022723"/>
    </source>
</evidence>
<evidence type="ECO:0000256" key="2">
    <source>
        <dbReference type="ARBA" id="ARBA00022771"/>
    </source>
</evidence>
<evidence type="ECO:0000256" key="3">
    <source>
        <dbReference type="ARBA" id="ARBA00022833"/>
    </source>
</evidence>
<keyword evidence="6" id="KW-1185">Reference proteome</keyword>
<sequence length="206" mass="23761">MSQNSNEANIVEPVLVCPYNPSHQILRSRMQYHLVKCQKNHPSTEKVICPFNATHRIPRPELQYHIATCPERRIVEEQKYVTQDESVDSVDGNKPGLVPYYMPRVPPCEENWDDFHGKGYDPATLTIKKPILRNLPGATKSERKKFRLMERRRVQMLSSGEIVEDEQSDQSIISSENIRRPKWDSAMAQTLRLGMGRGTISADCRR</sequence>
<accession>A0AAN9VBQ1</accession>
<dbReference type="EMBL" id="JAZDUA010000346">
    <property type="protein sequence ID" value="KAK7794132.1"/>
    <property type="molecule type" value="Genomic_DNA"/>
</dbReference>
<evidence type="ECO:0000313" key="5">
    <source>
        <dbReference type="EMBL" id="KAK7794132.1"/>
    </source>
</evidence>
<dbReference type="AlphaFoldDB" id="A0AAN9VBQ1"/>
<dbReference type="Pfam" id="PF05253">
    <property type="entry name" value="zf-U11-48K"/>
    <property type="match status" value="2"/>
</dbReference>
<keyword evidence="3" id="KW-0862">Zinc</keyword>
<dbReference type="PANTHER" id="PTHR21402:SF5">
    <property type="entry name" value="GAMETOCYTE SPECIFIC FACTOR 1"/>
    <property type="match status" value="1"/>
</dbReference>
<dbReference type="PROSITE" id="PS51800">
    <property type="entry name" value="ZF_CHHC_U11_48K"/>
    <property type="match status" value="2"/>
</dbReference>